<gene>
    <name evidence="1" type="ORF">PSI23_13370</name>
</gene>
<comment type="caution">
    <text evidence="1">The sequence shown here is derived from an EMBL/GenBank/DDBJ whole genome shotgun (WGS) entry which is preliminary data.</text>
</comment>
<protein>
    <recommendedName>
        <fullName evidence="3">Integrase catalytic domain-containing protein</fullName>
    </recommendedName>
</protein>
<keyword evidence="2" id="KW-1185">Reference proteome</keyword>
<reference evidence="1 2" key="1">
    <citation type="submission" date="2023-02" db="EMBL/GenBank/DDBJ databases">
        <title>Entomopathogenic bacteria.</title>
        <authorList>
            <person name="Machado R.A."/>
        </authorList>
    </citation>
    <scope>NUCLEOTIDE SEQUENCE [LARGE SCALE GENOMIC DNA]</scope>
    <source>
        <strain evidence="1 2">XENO-10</strain>
    </source>
</reference>
<evidence type="ECO:0000313" key="2">
    <source>
        <dbReference type="Proteomes" id="UP001217178"/>
    </source>
</evidence>
<evidence type="ECO:0000313" key="1">
    <source>
        <dbReference type="EMBL" id="MDC9590252.1"/>
    </source>
</evidence>
<proteinExistence type="predicted"/>
<name>A0ABT5LGM6_9GAMM</name>
<accession>A0ABT5LGM6</accession>
<dbReference type="EMBL" id="JAQRFI010000031">
    <property type="protein sequence ID" value="MDC9590252.1"/>
    <property type="molecule type" value="Genomic_DNA"/>
</dbReference>
<dbReference type="Proteomes" id="UP001217178">
    <property type="component" value="Unassembled WGS sequence"/>
</dbReference>
<evidence type="ECO:0008006" key="3">
    <source>
        <dbReference type="Google" id="ProtNLM"/>
    </source>
</evidence>
<organism evidence="1 2">
    <name type="scientific">Xenorhabdus yunnanensis</name>
    <dbReference type="NCBI Taxonomy" id="3025878"/>
    <lineage>
        <taxon>Bacteria</taxon>
        <taxon>Pseudomonadati</taxon>
        <taxon>Pseudomonadota</taxon>
        <taxon>Gammaproteobacteria</taxon>
        <taxon>Enterobacterales</taxon>
        <taxon>Morganellaceae</taxon>
        <taxon>Xenorhabdus</taxon>
    </lineage>
</organism>
<sequence length="83" mass="9810">MFLTLKYEPIWPASGFRDLTGAREWGEYFTCWYNNEYRHSGLSYVVPAQRYSGGDQKTLKWQDVGYRYRVAQRYIRSVGLAGQ</sequence>
<dbReference type="RefSeq" id="WP_273555554.1">
    <property type="nucleotide sequence ID" value="NZ_JAQRFI010000031.1"/>
</dbReference>